<dbReference type="Pfam" id="PF13360">
    <property type="entry name" value="PQQ_2"/>
    <property type="match status" value="1"/>
</dbReference>
<dbReference type="SMART" id="SM00564">
    <property type="entry name" value="PQQ"/>
    <property type="match status" value="3"/>
</dbReference>
<dbReference type="InterPro" id="IPR018391">
    <property type="entry name" value="PQQ_b-propeller_rpt"/>
</dbReference>
<feature type="domain" description="Pyrrolo-quinoline quinone repeat" evidence="1">
    <location>
        <begin position="219"/>
        <end position="325"/>
    </location>
</feature>
<keyword evidence="3" id="KW-1185">Reference proteome</keyword>
<dbReference type="Gene3D" id="2.130.10.10">
    <property type="entry name" value="YVTN repeat-like/Quinoprotein amine dehydrogenase"/>
    <property type="match status" value="2"/>
</dbReference>
<dbReference type="InterPro" id="IPR015943">
    <property type="entry name" value="WD40/YVTN_repeat-like_dom_sf"/>
</dbReference>
<evidence type="ECO:0000313" key="3">
    <source>
        <dbReference type="Proteomes" id="UP000463857"/>
    </source>
</evidence>
<dbReference type="OrthoDB" id="4824484at2"/>
<dbReference type="EMBL" id="CP047156">
    <property type="protein sequence ID" value="QHB99053.1"/>
    <property type="molecule type" value="Genomic_DNA"/>
</dbReference>
<dbReference type="Proteomes" id="UP000463857">
    <property type="component" value="Chromosome"/>
</dbReference>
<gene>
    <name evidence="2" type="ORF">EK0264_01200</name>
</gene>
<dbReference type="AlphaFoldDB" id="A0A7L4YJN0"/>
<dbReference type="KEGG" id="eke:EK0264_01200"/>
<sequence>MLRKLAAKDRRFVDTLARVRKPKVKRPVIDGDRLLVTRGWAPPGSTKFFDAGDLRALSLADGSPVWEVTEEGTSGYEVGRLGEVIWWFGFFGEVTRLTRDGERLSRTELVTSSGKYDQFRSVQITPDAVVAATADSRLVWFADDGDISRTVELDGTAAWPAVAGGIVISGWNRWEGSACDGHFVGFDSQSGAQRWSVPADGYAQAADVIGAYARLLNSEGEARVVEAATGEGRKWSGPALGPILNSPTGPDEPIFALAKDPEVLVCLGPAPELSVRWQSTRLGAPGTSVCVVDDTVLVLTGDGRLSALDAADGSLGWQISLGAAKFGSPPESHVIGPGYLLGAPGQLVIAQGRSVAAYTLP</sequence>
<reference evidence="2 3" key="1">
    <citation type="journal article" date="2018" name="Int. J. Syst. Evol. Microbiol.">
        <title>Epidermidibacterium keratini gen. nov., sp. nov., a member of the family Sporichthyaceae, isolated from keratin epidermis.</title>
        <authorList>
            <person name="Lee D.G."/>
            <person name="Trujillo M.E."/>
            <person name="Kang S."/>
            <person name="Nam J.J."/>
            <person name="Kim Y.J."/>
        </authorList>
    </citation>
    <scope>NUCLEOTIDE SEQUENCE [LARGE SCALE GENOMIC DNA]</scope>
    <source>
        <strain evidence="2 3">EPI-7</strain>
    </source>
</reference>
<protein>
    <submittedName>
        <fullName evidence="2">PQQ-binding-like beta-propeller repeat protein</fullName>
    </submittedName>
</protein>
<accession>A0A7L4YJN0</accession>
<dbReference type="InParanoid" id="A0A7L4YJN0"/>
<dbReference type="InterPro" id="IPR011047">
    <property type="entry name" value="Quinoprotein_ADH-like_sf"/>
</dbReference>
<dbReference type="RefSeq" id="WP_159542150.1">
    <property type="nucleotide sequence ID" value="NZ_CP047156.1"/>
</dbReference>
<dbReference type="PANTHER" id="PTHR34512">
    <property type="entry name" value="CELL SURFACE PROTEIN"/>
    <property type="match status" value="1"/>
</dbReference>
<evidence type="ECO:0000313" key="2">
    <source>
        <dbReference type="EMBL" id="QHB99053.1"/>
    </source>
</evidence>
<dbReference type="SUPFAM" id="SSF50998">
    <property type="entry name" value="Quinoprotein alcohol dehydrogenase-like"/>
    <property type="match status" value="1"/>
</dbReference>
<dbReference type="PANTHER" id="PTHR34512:SF30">
    <property type="entry name" value="OUTER MEMBRANE PROTEIN ASSEMBLY FACTOR BAMB"/>
    <property type="match status" value="1"/>
</dbReference>
<proteinExistence type="predicted"/>
<dbReference type="InterPro" id="IPR002372">
    <property type="entry name" value="PQQ_rpt_dom"/>
</dbReference>
<name>A0A7L4YJN0_9ACTN</name>
<evidence type="ECO:0000259" key="1">
    <source>
        <dbReference type="Pfam" id="PF13360"/>
    </source>
</evidence>
<organism evidence="2 3">
    <name type="scientific">Epidermidibacterium keratini</name>
    <dbReference type="NCBI Taxonomy" id="1891644"/>
    <lineage>
        <taxon>Bacteria</taxon>
        <taxon>Bacillati</taxon>
        <taxon>Actinomycetota</taxon>
        <taxon>Actinomycetes</taxon>
        <taxon>Sporichthyales</taxon>
        <taxon>Sporichthyaceae</taxon>
        <taxon>Epidermidibacterium</taxon>
    </lineage>
</organism>